<evidence type="ECO:0000313" key="2">
    <source>
        <dbReference type="Proteomes" id="UP001165960"/>
    </source>
</evidence>
<evidence type="ECO:0000313" key="1">
    <source>
        <dbReference type="EMBL" id="KAJ9078117.1"/>
    </source>
</evidence>
<sequence length="105" mass="11649">MAILDPIHISEIHFPLLENAIFIQLVPCYDQEDTLKLVEKTPQAYILWWALSSGPAVCLPASFAEPAAGWLSDIMLVTKLIASAIETLNSKEPKELALACRTRRS</sequence>
<dbReference type="EMBL" id="QTSX02002162">
    <property type="protein sequence ID" value="KAJ9078117.1"/>
    <property type="molecule type" value="Genomic_DNA"/>
</dbReference>
<gene>
    <name evidence="1" type="ORF">DSO57_1010049</name>
</gene>
<name>A0ACC2TUC0_9FUNG</name>
<reference evidence="1" key="1">
    <citation type="submission" date="2022-04" db="EMBL/GenBank/DDBJ databases">
        <title>Genome of the entomopathogenic fungus Entomophthora muscae.</title>
        <authorList>
            <person name="Elya C."/>
            <person name="Lovett B.R."/>
            <person name="Lee E."/>
            <person name="Macias A.M."/>
            <person name="Hajek A.E."/>
            <person name="De Bivort B.L."/>
            <person name="Kasson M.T."/>
            <person name="De Fine Licht H.H."/>
            <person name="Stajich J.E."/>
        </authorList>
    </citation>
    <scope>NUCLEOTIDE SEQUENCE</scope>
    <source>
        <strain evidence="1">Berkeley</strain>
    </source>
</reference>
<dbReference type="Proteomes" id="UP001165960">
    <property type="component" value="Unassembled WGS sequence"/>
</dbReference>
<accession>A0ACC2TUC0</accession>
<comment type="caution">
    <text evidence="1">The sequence shown here is derived from an EMBL/GenBank/DDBJ whole genome shotgun (WGS) entry which is preliminary data.</text>
</comment>
<proteinExistence type="predicted"/>
<organism evidence="1 2">
    <name type="scientific">Entomophthora muscae</name>
    <dbReference type="NCBI Taxonomy" id="34485"/>
    <lineage>
        <taxon>Eukaryota</taxon>
        <taxon>Fungi</taxon>
        <taxon>Fungi incertae sedis</taxon>
        <taxon>Zoopagomycota</taxon>
        <taxon>Entomophthoromycotina</taxon>
        <taxon>Entomophthoromycetes</taxon>
        <taxon>Entomophthorales</taxon>
        <taxon>Entomophthoraceae</taxon>
        <taxon>Entomophthora</taxon>
    </lineage>
</organism>
<keyword evidence="2" id="KW-1185">Reference proteome</keyword>
<protein>
    <submittedName>
        <fullName evidence="1">Uncharacterized protein</fullName>
    </submittedName>
</protein>